<proteinExistence type="predicted"/>
<dbReference type="PANTHER" id="PTHR10169:SF38">
    <property type="entry name" value="DNA TOPOISOMERASE 2"/>
    <property type="match status" value="1"/>
</dbReference>
<dbReference type="InterPro" id="IPR036890">
    <property type="entry name" value="HATPase_C_sf"/>
</dbReference>
<dbReference type="Proteomes" id="UP001497444">
    <property type="component" value="Chromosome 12"/>
</dbReference>
<reference evidence="1" key="1">
    <citation type="submission" date="2024-02" db="EMBL/GenBank/DDBJ databases">
        <authorList>
            <consortium name="ELIXIR-Norway"/>
            <consortium name="Elixir Norway"/>
        </authorList>
    </citation>
    <scope>NUCLEOTIDE SEQUENCE</scope>
</reference>
<organism evidence="1 2">
    <name type="scientific">Sphagnum jensenii</name>
    <dbReference type="NCBI Taxonomy" id="128206"/>
    <lineage>
        <taxon>Eukaryota</taxon>
        <taxon>Viridiplantae</taxon>
        <taxon>Streptophyta</taxon>
        <taxon>Embryophyta</taxon>
        <taxon>Bryophyta</taxon>
        <taxon>Sphagnophytina</taxon>
        <taxon>Sphagnopsida</taxon>
        <taxon>Sphagnales</taxon>
        <taxon>Sphagnaceae</taxon>
        <taxon>Sphagnum</taxon>
    </lineage>
</organism>
<accession>A0ABP0VY04</accession>
<sequence length="90" mass="10084">MVNTKGKAGGENEKVGSKPIKAVSRAPLQPHSKFDSDANIANAKNNDKTIEETYQKKTKLEHILLWPDTYVGSIEKHTQALWVHKNDNMV</sequence>
<keyword evidence="2" id="KW-1185">Reference proteome</keyword>
<dbReference type="InterPro" id="IPR050634">
    <property type="entry name" value="DNA_Topoisomerase_II"/>
</dbReference>
<evidence type="ECO:0000313" key="1">
    <source>
        <dbReference type="EMBL" id="CAK9259383.1"/>
    </source>
</evidence>
<name>A0ABP0VY04_9BRYO</name>
<dbReference type="EMBL" id="OZ020107">
    <property type="protein sequence ID" value="CAK9259383.1"/>
    <property type="molecule type" value="Genomic_DNA"/>
</dbReference>
<gene>
    <name evidence="1" type="ORF">CSSPJE1EN1_LOCUS4861</name>
</gene>
<evidence type="ECO:0000313" key="2">
    <source>
        <dbReference type="Proteomes" id="UP001497444"/>
    </source>
</evidence>
<protein>
    <submittedName>
        <fullName evidence="1">Uncharacterized protein</fullName>
    </submittedName>
</protein>
<dbReference type="Gene3D" id="3.30.565.10">
    <property type="entry name" value="Histidine kinase-like ATPase, C-terminal domain"/>
    <property type="match status" value="1"/>
</dbReference>
<dbReference type="PANTHER" id="PTHR10169">
    <property type="entry name" value="DNA TOPOISOMERASE/GYRASE"/>
    <property type="match status" value="1"/>
</dbReference>